<keyword evidence="2" id="KW-0472">Membrane</keyword>
<evidence type="ECO:0000313" key="3">
    <source>
        <dbReference type="EMBL" id="APH00439.1"/>
    </source>
</evidence>
<feature type="compositionally biased region" description="Pro residues" evidence="1">
    <location>
        <begin position="35"/>
        <end position="50"/>
    </location>
</feature>
<accession>A0A1L3MDL1</accession>
<dbReference type="Proteomes" id="UP000182938">
    <property type="component" value="Chromosome"/>
</dbReference>
<evidence type="ECO:0000256" key="2">
    <source>
        <dbReference type="SAM" id="Phobius"/>
    </source>
</evidence>
<feature type="region of interest" description="Disordered" evidence="1">
    <location>
        <begin position="1"/>
        <end position="50"/>
    </location>
</feature>
<keyword evidence="2" id="KW-1133">Transmembrane helix</keyword>
<dbReference type="EMBL" id="CP013290">
    <property type="protein sequence ID" value="APH00439.1"/>
    <property type="molecule type" value="Genomic_DNA"/>
</dbReference>
<name>A0A1L3MDL1_9MICO</name>
<evidence type="ECO:0000313" key="4">
    <source>
        <dbReference type="EMBL" id="QOK23220.1"/>
    </source>
</evidence>
<protein>
    <recommendedName>
        <fullName evidence="7">DUF4190 domain-containing protein</fullName>
    </recommendedName>
</protein>
<keyword evidence="5" id="KW-1185">Reference proteome</keyword>
<organism evidence="3 5">
    <name type="scientific">Janibacter indicus</name>
    <dbReference type="NCBI Taxonomy" id="857417"/>
    <lineage>
        <taxon>Bacteria</taxon>
        <taxon>Bacillati</taxon>
        <taxon>Actinomycetota</taxon>
        <taxon>Actinomycetes</taxon>
        <taxon>Micrococcales</taxon>
        <taxon>Intrasporangiaceae</taxon>
        <taxon>Janibacter</taxon>
    </lineage>
</organism>
<dbReference type="RefSeq" id="WP_072623613.1">
    <property type="nucleotide sequence ID" value="NZ_CP013290.1"/>
</dbReference>
<dbReference type="KEGG" id="jte:ASJ30_01920"/>
<sequence>MSNDPYPSQRPDPSGSDPYSSDPYLPVGRPDETRPPAPYPATPAPQQAPPALPPPYAYAYAPPRPMGASVIVLVILSAIMTMSGYCCWVGIPSLVMGIVAMTKNSSDPEGADRLTRYGWITFAALFAIGLLAVIGFFAVVALSEA</sequence>
<dbReference type="Proteomes" id="UP000593998">
    <property type="component" value="Chromosome"/>
</dbReference>
<dbReference type="EMBL" id="CP062789">
    <property type="protein sequence ID" value="QOK23220.1"/>
    <property type="molecule type" value="Genomic_DNA"/>
</dbReference>
<evidence type="ECO:0000313" key="5">
    <source>
        <dbReference type="Proteomes" id="UP000182938"/>
    </source>
</evidence>
<feature type="compositionally biased region" description="Low complexity" evidence="1">
    <location>
        <begin position="11"/>
        <end position="24"/>
    </location>
</feature>
<evidence type="ECO:0000313" key="6">
    <source>
        <dbReference type="Proteomes" id="UP000593998"/>
    </source>
</evidence>
<gene>
    <name evidence="3" type="ORF">ASJ30_01920</name>
    <name evidence="4" type="ORF">IGS73_01945</name>
</gene>
<evidence type="ECO:0008006" key="7">
    <source>
        <dbReference type="Google" id="ProtNLM"/>
    </source>
</evidence>
<reference evidence="3 5" key="1">
    <citation type="submission" date="2015-11" db="EMBL/GenBank/DDBJ databases">
        <authorList>
            <person name="Zhang Y."/>
            <person name="Guo Z."/>
        </authorList>
    </citation>
    <scope>NUCLEOTIDE SEQUENCE [LARGE SCALE GENOMIC DNA]</scope>
    <source>
        <strain evidence="3 5">YFY001</strain>
    </source>
</reference>
<evidence type="ECO:0000256" key="1">
    <source>
        <dbReference type="SAM" id="MobiDB-lite"/>
    </source>
</evidence>
<keyword evidence="2" id="KW-0812">Transmembrane</keyword>
<feature type="transmembrane region" description="Helical" evidence="2">
    <location>
        <begin position="119"/>
        <end position="142"/>
    </location>
</feature>
<dbReference type="AlphaFoldDB" id="A0A1L3MDL1"/>
<proteinExistence type="predicted"/>
<feature type="transmembrane region" description="Helical" evidence="2">
    <location>
        <begin position="70"/>
        <end position="99"/>
    </location>
</feature>
<reference evidence="4 6" key="2">
    <citation type="submission" date="2020-10" db="EMBL/GenBank/DDBJ databases">
        <title>Janibacter indicus TT2 genome sequence.</title>
        <authorList>
            <person name="Lee K."/>
            <person name="Ganzorig M."/>
        </authorList>
    </citation>
    <scope>NUCLEOTIDE SEQUENCE [LARGE SCALE GENOMIC DNA]</scope>
    <source>
        <strain evidence="4 6">TT2</strain>
    </source>
</reference>